<proteinExistence type="predicted"/>
<evidence type="ECO:0000256" key="1">
    <source>
        <dbReference type="SAM" id="SignalP"/>
    </source>
</evidence>
<organism evidence="3 4">
    <name type="scientific">Mycolicibacterium rutilum</name>
    <name type="common">Mycobacterium rutilum</name>
    <dbReference type="NCBI Taxonomy" id="370526"/>
    <lineage>
        <taxon>Bacteria</taxon>
        <taxon>Bacillati</taxon>
        <taxon>Actinomycetota</taxon>
        <taxon>Actinomycetes</taxon>
        <taxon>Mycobacteriales</taxon>
        <taxon>Mycobacteriaceae</taxon>
        <taxon>Mycolicibacterium</taxon>
    </lineage>
</organism>
<feature type="chain" id="PRO_5009297911" evidence="1">
    <location>
        <begin position="23"/>
        <end position="147"/>
    </location>
</feature>
<dbReference type="STRING" id="370526.SAMN04489835_0758"/>
<feature type="signal peptide" evidence="1">
    <location>
        <begin position="1"/>
        <end position="22"/>
    </location>
</feature>
<dbReference type="OrthoDB" id="129561at2"/>
<dbReference type="SUPFAM" id="SSF51182">
    <property type="entry name" value="RmlC-like cupins"/>
    <property type="match status" value="1"/>
</dbReference>
<dbReference type="InterPro" id="IPR011051">
    <property type="entry name" value="RmlC_Cupin_sf"/>
</dbReference>
<evidence type="ECO:0000259" key="2">
    <source>
        <dbReference type="Pfam" id="PF07883"/>
    </source>
</evidence>
<feature type="domain" description="Cupin type-2" evidence="2">
    <location>
        <begin position="63"/>
        <end position="128"/>
    </location>
</feature>
<dbReference type="InterPro" id="IPR014710">
    <property type="entry name" value="RmlC-like_jellyroll"/>
</dbReference>
<evidence type="ECO:0000313" key="4">
    <source>
        <dbReference type="Proteomes" id="UP000182915"/>
    </source>
</evidence>
<accession>A0A1H6IXG8</accession>
<dbReference type="RefSeq" id="WP_083406043.1">
    <property type="nucleotide sequence ID" value="NZ_LT629971.1"/>
</dbReference>
<dbReference type="EMBL" id="LT629971">
    <property type="protein sequence ID" value="SEH51165.1"/>
    <property type="molecule type" value="Genomic_DNA"/>
</dbReference>
<dbReference type="Pfam" id="PF07883">
    <property type="entry name" value="Cupin_2"/>
    <property type="match status" value="1"/>
</dbReference>
<dbReference type="AlphaFoldDB" id="A0A1H6IXG8"/>
<gene>
    <name evidence="3" type="ORF">SAMN04489835_0758</name>
</gene>
<protein>
    <submittedName>
        <fullName evidence="3">Cupin domain-containing protein</fullName>
    </submittedName>
</protein>
<name>A0A1H6IXG8_MYCRU</name>
<keyword evidence="1" id="KW-0732">Signal</keyword>
<evidence type="ECO:0000313" key="3">
    <source>
        <dbReference type="EMBL" id="SEH51165.1"/>
    </source>
</evidence>
<dbReference type="Proteomes" id="UP000182915">
    <property type="component" value="Chromosome I"/>
</dbReference>
<sequence length="147" mass="14677">MKRVILGLAVGTLIAGAGPATAYATPAEGDIERTDIAKGTTDVPIAIVAVGQPTTLYVQNLALGPASSSGWHSHPGPEYSVINEGTLHLQTANGCAPAAFGAGQAIFIPAGVPHVVSNTGAEHAAATVTYTVPADRAVRDDAPAACP</sequence>
<reference evidence="4" key="1">
    <citation type="submission" date="2016-10" db="EMBL/GenBank/DDBJ databases">
        <authorList>
            <person name="Varghese N."/>
            <person name="Submissions S."/>
        </authorList>
    </citation>
    <scope>NUCLEOTIDE SEQUENCE [LARGE SCALE GENOMIC DNA]</scope>
    <source>
        <strain evidence="4">DSM 45405</strain>
    </source>
</reference>
<dbReference type="InterPro" id="IPR013096">
    <property type="entry name" value="Cupin_2"/>
</dbReference>
<keyword evidence="4" id="KW-1185">Reference proteome</keyword>
<dbReference type="Gene3D" id="2.60.120.10">
    <property type="entry name" value="Jelly Rolls"/>
    <property type="match status" value="1"/>
</dbReference>